<evidence type="ECO:0008006" key="2">
    <source>
        <dbReference type="Google" id="ProtNLM"/>
    </source>
</evidence>
<name>X1D3T6_9ZZZZ</name>
<dbReference type="EMBL" id="BART01028568">
    <property type="protein sequence ID" value="GAG91156.1"/>
    <property type="molecule type" value="Genomic_DNA"/>
</dbReference>
<organism evidence="1">
    <name type="scientific">marine sediment metagenome</name>
    <dbReference type="NCBI Taxonomy" id="412755"/>
    <lineage>
        <taxon>unclassified sequences</taxon>
        <taxon>metagenomes</taxon>
        <taxon>ecological metagenomes</taxon>
    </lineage>
</organism>
<accession>X1D3T6</accession>
<feature type="non-terminal residue" evidence="1">
    <location>
        <position position="97"/>
    </location>
</feature>
<reference evidence="1" key="1">
    <citation type="journal article" date="2014" name="Front. Microbiol.">
        <title>High frequency of phylogenetically diverse reductive dehalogenase-homologous genes in deep subseafloor sedimentary metagenomes.</title>
        <authorList>
            <person name="Kawai M."/>
            <person name="Futagami T."/>
            <person name="Toyoda A."/>
            <person name="Takaki Y."/>
            <person name="Nishi S."/>
            <person name="Hori S."/>
            <person name="Arai W."/>
            <person name="Tsubouchi T."/>
            <person name="Morono Y."/>
            <person name="Uchiyama I."/>
            <person name="Ito T."/>
            <person name="Fujiyama A."/>
            <person name="Inagaki F."/>
            <person name="Takami H."/>
        </authorList>
    </citation>
    <scope>NUCLEOTIDE SEQUENCE</scope>
    <source>
        <strain evidence="1">Expedition CK06-06</strain>
    </source>
</reference>
<protein>
    <recommendedName>
        <fullName evidence="2">HTH cro/C1-type domain-containing protein</fullName>
    </recommendedName>
</protein>
<comment type="caution">
    <text evidence="1">The sequence shown here is derived from an EMBL/GenBank/DDBJ whole genome shotgun (WGS) entry which is preliminary data.</text>
</comment>
<proteinExistence type="predicted"/>
<evidence type="ECO:0000313" key="1">
    <source>
        <dbReference type="EMBL" id="GAG91156.1"/>
    </source>
</evidence>
<gene>
    <name evidence="1" type="ORF">S01H4_50330</name>
</gene>
<sequence length="97" mass="11112">MDNILEEVKKLQLARGLTDSQIADRLGYHQRENWNKIKCGRAPANEIFQMRVMRAFPELADLFTRMSRDRELASTPIDYSGLSFPLSAKKRGGLKSL</sequence>
<dbReference type="AlphaFoldDB" id="X1D3T6"/>